<dbReference type="PANTHER" id="PTHR33608">
    <property type="entry name" value="BLL2464 PROTEIN"/>
    <property type="match status" value="1"/>
</dbReference>
<dbReference type="Proteomes" id="UP000319499">
    <property type="component" value="Unassembled WGS sequence"/>
</dbReference>
<proteinExistence type="predicted"/>
<sequence length="288" mass="33289">MTAEEVLKKIKLIELKSKRRLNSSFLGEYNSLFKGVGMTFSELRPYQFGDDVRKIDWNKTAHFHEPLVKIFEEEREMTSILLIDVSGSMNFGTRKQFKNETAAEISAILAFSAIKNNDKVGLILFSDKIEAFIPPKKGNAQVIHIIKTILDIKSINKSANLNLCIDFLLKTIKRKASIFLISDFDIGDYEKKLCILSKKHQVTGIRIYDRVELNFPDIGWAHLKDLETGDLKWVNTSNKSIREQYSKEYKKLLLQTKNVFTKCGSGFINIATDQDYIKELFNYFKERH</sequence>
<dbReference type="InterPro" id="IPR002881">
    <property type="entry name" value="DUF58"/>
</dbReference>
<evidence type="ECO:0000313" key="3">
    <source>
        <dbReference type="Proteomes" id="UP000319499"/>
    </source>
</evidence>
<gene>
    <name evidence="2" type="ORF">ETU09_02695</name>
</gene>
<evidence type="ECO:0000313" key="2">
    <source>
        <dbReference type="EMBL" id="TWP29908.1"/>
    </source>
</evidence>
<dbReference type="OrthoDB" id="9776116at2"/>
<dbReference type="EMBL" id="SELH01000013">
    <property type="protein sequence ID" value="TWP29908.1"/>
    <property type="molecule type" value="Genomic_DNA"/>
</dbReference>
<accession>A0A563DI17</accession>
<dbReference type="Gene3D" id="3.40.50.410">
    <property type="entry name" value="von Willebrand factor, type A domain"/>
    <property type="match status" value="1"/>
</dbReference>
<protein>
    <submittedName>
        <fullName evidence="2">DUF58 domain-containing protein</fullName>
    </submittedName>
</protein>
<dbReference type="RefSeq" id="WP_146291724.1">
    <property type="nucleotide sequence ID" value="NZ_SELH01000013.1"/>
</dbReference>
<dbReference type="CDD" id="cd00198">
    <property type="entry name" value="vWFA"/>
    <property type="match status" value="1"/>
</dbReference>
<dbReference type="InterPro" id="IPR036465">
    <property type="entry name" value="vWFA_dom_sf"/>
</dbReference>
<feature type="domain" description="DUF58" evidence="1">
    <location>
        <begin position="42"/>
        <end position="250"/>
    </location>
</feature>
<comment type="caution">
    <text evidence="2">The sequence shown here is derived from an EMBL/GenBank/DDBJ whole genome shotgun (WGS) entry which is preliminary data.</text>
</comment>
<dbReference type="Pfam" id="PF01882">
    <property type="entry name" value="DUF58"/>
    <property type="match status" value="1"/>
</dbReference>
<dbReference type="SUPFAM" id="SSF53300">
    <property type="entry name" value="vWA-like"/>
    <property type="match status" value="1"/>
</dbReference>
<organism evidence="2 3">
    <name type="scientific">Apibacter muscae</name>
    <dbReference type="NCBI Taxonomy" id="2509004"/>
    <lineage>
        <taxon>Bacteria</taxon>
        <taxon>Pseudomonadati</taxon>
        <taxon>Bacteroidota</taxon>
        <taxon>Flavobacteriia</taxon>
        <taxon>Flavobacteriales</taxon>
        <taxon>Weeksellaceae</taxon>
        <taxon>Apibacter</taxon>
    </lineage>
</organism>
<name>A0A563DI17_9FLAO</name>
<dbReference type="AlphaFoldDB" id="A0A563DI17"/>
<dbReference type="PANTHER" id="PTHR33608:SF6">
    <property type="entry name" value="BLL2464 PROTEIN"/>
    <property type="match status" value="1"/>
</dbReference>
<reference evidence="2 3" key="1">
    <citation type="submission" date="2019-02" db="EMBL/GenBank/DDBJ databases">
        <title>Apibacter muscae sp. nov.: a novel member of the house fly microbiota.</title>
        <authorList>
            <person name="Park R."/>
        </authorList>
    </citation>
    <scope>NUCLEOTIDE SEQUENCE [LARGE SCALE GENOMIC DNA]</scope>
    <source>
        <strain evidence="2 3">AL1</strain>
    </source>
</reference>
<keyword evidence="3" id="KW-1185">Reference proteome</keyword>
<evidence type="ECO:0000259" key="1">
    <source>
        <dbReference type="Pfam" id="PF01882"/>
    </source>
</evidence>